<dbReference type="InParanoid" id="S8DV11"/>
<evidence type="ECO:0000256" key="1">
    <source>
        <dbReference type="SAM" id="MobiDB-lite"/>
    </source>
</evidence>
<proteinExistence type="predicted"/>
<reference evidence="2 3" key="1">
    <citation type="journal article" date="2012" name="Science">
        <title>The Paleozoic origin of enzymatic lignin decomposition reconstructed from 31 fungal genomes.</title>
        <authorList>
            <person name="Floudas D."/>
            <person name="Binder M."/>
            <person name="Riley R."/>
            <person name="Barry K."/>
            <person name="Blanchette R.A."/>
            <person name="Henrissat B."/>
            <person name="Martinez A.T."/>
            <person name="Otillar R."/>
            <person name="Spatafora J.W."/>
            <person name="Yadav J.S."/>
            <person name="Aerts A."/>
            <person name="Benoit I."/>
            <person name="Boyd A."/>
            <person name="Carlson A."/>
            <person name="Copeland A."/>
            <person name="Coutinho P.M."/>
            <person name="de Vries R.P."/>
            <person name="Ferreira P."/>
            <person name="Findley K."/>
            <person name="Foster B."/>
            <person name="Gaskell J."/>
            <person name="Glotzer D."/>
            <person name="Gorecki P."/>
            <person name="Heitman J."/>
            <person name="Hesse C."/>
            <person name="Hori C."/>
            <person name="Igarashi K."/>
            <person name="Jurgens J.A."/>
            <person name="Kallen N."/>
            <person name="Kersten P."/>
            <person name="Kohler A."/>
            <person name="Kuees U."/>
            <person name="Kumar T.K.A."/>
            <person name="Kuo A."/>
            <person name="LaButti K."/>
            <person name="Larrondo L.F."/>
            <person name="Lindquist E."/>
            <person name="Ling A."/>
            <person name="Lombard V."/>
            <person name="Lucas S."/>
            <person name="Lundell T."/>
            <person name="Martin R."/>
            <person name="McLaughlin D.J."/>
            <person name="Morgenstern I."/>
            <person name="Morin E."/>
            <person name="Murat C."/>
            <person name="Nagy L.G."/>
            <person name="Nolan M."/>
            <person name="Ohm R.A."/>
            <person name="Patyshakuliyeva A."/>
            <person name="Rokas A."/>
            <person name="Ruiz-Duenas F.J."/>
            <person name="Sabat G."/>
            <person name="Salamov A."/>
            <person name="Samejima M."/>
            <person name="Schmutz J."/>
            <person name="Slot J.C."/>
            <person name="St John F."/>
            <person name="Stenlid J."/>
            <person name="Sun H."/>
            <person name="Sun S."/>
            <person name="Syed K."/>
            <person name="Tsang A."/>
            <person name="Wiebenga A."/>
            <person name="Young D."/>
            <person name="Pisabarro A."/>
            <person name="Eastwood D.C."/>
            <person name="Martin F."/>
            <person name="Cullen D."/>
            <person name="Grigoriev I.V."/>
            <person name="Hibbett D.S."/>
        </authorList>
    </citation>
    <scope>NUCLEOTIDE SEQUENCE</scope>
    <source>
        <strain evidence="3">FP-58527</strain>
    </source>
</reference>
<dbReference type="OrthoDB" id="2749067at2759"/>
<keyword evidence="3" id="KW-1185">Reference proteome</keyword>
<dbReference type="eggNOG" id="ENOG502R173">
    <property type="taxonomic scope" value="Eukaryota"/>
</dbReference>
<organism evidence="2 3">
    <name type="scientific">Fomitopsis schrenkii</name>
    <name type="common">Brown rot fungus</name>
    <dbReference type="NCBI Taxonomy" id="2126942"/>
    <lineage>
        <taxon>Eukaryota</taxon>
        <taxon>Fungi</taxon>
        <taxon>Dikarya</taxon>
        <taxon>Basidiomycota</taxon>
        <taxon>Agaricomycotina</taxon>
        <taxon>Agaricomycetes</taxon>
        <taxon>Polyporales</taxon>
        <taxon>Fomitopsis</taxon>
    </lineage>
</organism>
<evidence type="ECO:0000313" key="3">
    <source>
        <dbReference type="Proteomes" id="UP000015241"/>
    </source>
</evidence>
<gene>
    <name evidence="2" type="ORF">FOMPIDRAFT_1054523</name>
</gene>
<feature type="region of interest" description="Disordered" evidence="1">
    <location>
        <begin position="297"/>
        <end position="318"/>
    </location>
</feature>
<accession>S8DV11</accession>
<dbReference type="EMBL" id="KE504216">
    <property type="protein sequence ID" value="EPS95063.1"/>
    <property type="molecule type" value="Genomic_DNA"/>
</dbReference>
<dbReference type="HOGENOM" id="CLU_863403_0_0_1"/>
<protein>
    <submittedName>
        <fullName evidence="2">Uncharacterized protein</fullName>
    </submittedName>
</protein>
<dbReference type="Proteomes" id="UP000015241">
    <property type="component" value="Unassembled WGS sequence"/>
</dbReference>
<name>S8DV11_FOMSC</name>
<sequence length="318" mass="35917">MSFILNPNGILLRDLWPNRLGRTKTDKLTIADLKPWEVMPSDFDGLAEWADIEVDDSVHKVVGPTGPRTPYALLRSTSLEKADSRMRHRTLIRFQGFLAAYCIRPLGNWTGKPEDAKSAAQFITLVGKGCNAAFQPQLDVITSLDAYIFKTLHGVLKTERKGGSLNLRRRVFTRVNLTEPTKADSVPLPVADQQAMHGIKHEWKITHRLLLGMQRQDGEVRRAKEVIFTKGDFVEVTTFAEITRFFDQDTRKISVDVQYAPHEMVRLWSATEANAILTKDDDNLSTAKAKPIASTPTTYDFDAVDEDEDRMPMVEETT</sequence>
<evidence type="ECO:0000313" key="2">
    <source>
        <dbReference type="EMBL" id="EPS95063.1"/>
    </source>
</evidence>
<dbReference type="AlphaFoldDB" id="S8DV11"/>